<dbReference type="InterPro" id="IPR007110">
    <property type="entry name" value="Ig-like_dom"/>
</dbReference>
<dbReference type="PANTHER" id="PTHR21462">
    <property type="entry name" value="CELL SURFACE GLYCOPROTEIN OX2 RECEPTOR PRECURSOR"/>
    <property type="match status" value="1"/>
</dbReference>
<keyword evidence="5 11" id="KW-1133">Transmembrane helix</keyword>
<feature type="transmembrane region" description="Helical" evidence="11">
    <location>
        <begin position="265"/>
        <end position="286"/>
    </location>
</feature>
<evidence type="ECO:0000256" key="4">
    <source>
        <dbReference type="ARBA" id="ARBA00022729"/>
    </source>
</evidence>
<comment type="caution">
    <text evidence="14">The sequence shown here is derived from an EMBL/GenBank/DDBJ whole genome shotgun (WGS) entry which is preliminary data.</text>
</comment>
<dbReference type="FunFam" id="2.60.40.10:FF:000769">
    <property type="entry name" value="Cell surface glycoprotein CD200 receptor 1"/>
    <property type="match status" value="1"/>
</dbReference>
<keyword evidence="3 11" id="KW-0812">Transmembrane</keyword>
<proteinExistence type="inferred from homology"/>
<evidence type="ECO:0000256" key="10">
    <source>
        <dbReference type="SAM" id="MobiDB-lite"/>
    </source>
</evidence>
<feature type="domain" description="Ig-like" evidence="13">
    <location>
        <begin position="138"/>
        <end position="256"/>
    </location>
</feature>
<evidence type="ECO:0000256" key="7">
    <source>
        <dbReference type="ARBA" id="ARBA00023157"/>
    </source>
</evidence>
<dbReference type="SMART" id="SM00409">
    <property type="entry name" value="IG"/>
    <property type="match status" value="3"/>
</dbReference>
<keyword evidence="6 11" id="KW-0472">Membrane</keyword>
<dbReference type="PROSITE" id="PS50835">
    <property type="entry name" value="IG_LIKE"/>
    <property type="match status" value="1"/>
</dbReference>
<dbReference type="InterPro" id="IPR013162">
    <property type="entry name" value="CD80_C2-set"/>
</dbReference>
<dbReference type="SMART" id="SM00408">
    <property type="entry name" value="IGc2"/>
    <property type="match status" value="2"/>
</dbReference>
<dbReference type="FunFam" id="2.60.40.10:FF:000584">
    <property type="entry name" value="Cell surface glycoprotein CD200 receptor 1"/>
    <property type="match status" value="2"/>
</dbReference>
<name>A0A836AF36_SHEEP</name>
<dbReference type="InterPro" id="IPR040012">
    <property type="entry name" value="CD200R"/>
</dbReference>
<dbReference type="GO" id="GO:0038023">
    <property type="term" value="F:signaling receptor activity"/>
    <property type="evidence" value="ECO:0007669"/>
    <property type="project" value="InterPro"/>
</dbReference>
<keyword evidence="4 12" id="KW-0732">Signal</keyword>
<evidence type="ECO:0000256" key="5">
    <source>
        <dbReference type="ARBA" id="ARBA00022989"/>
    </source>
</evidence>
<feature type="compositionally biased region" description="Polar residues" evidence="10">
    <location>
        <begin position="33"/>
        <end position="55"/>
    </location>
</feature>
<feature type="signal peptide" evidence="12">
    <location>
        <begin position="1"/>
        <end position="27"/>
    </location>
</feature>
<evidence type="ECO:0000313" key="15">
    <source>
        <dbReference type="Proteomes" id="UP000664991"/>
    </source>
</evidence>
<comment type="similarity">
    <text evidence="2">Belongs to the CD200R family.</text>
</comment>
<reference evidence="14 15" key="1">
    <citation type="submission" date="2020-12" db="EMBL/GenBank/DDBJ databases">
        <title>De novo assembly of Tibetan sheep genome.</title>
        <authorList>
            <person name="Li X."/>
        </authorList>
    </citation>
    <scope>NUCLEOTIDE SEQUENCE [LARGE SCALE GENOMIC DNA]</scope>
    <source>
        <tissue evidence="14">Heart</tissue>
    </source>
</reference>
<dbReference type="InterPro" id="IPR013106">
    <property type="entry name" value="Ig_V-set"/>
</dbReference>
<dbReference type="GO" id="GO:0150077">
    <property type="term" value="P:regulation of neuroinflammatory response"/>
    <property type="evidence" value="ECO:0007669"/>
    <property type="project" value="InterPro"/>
</dbReference>
<comment type="subcellular location">
    <subcellularLocation>
        <location evidence="1">Membrane</location>
        <topology evidence="1">Single-pass type I membrane protein</topology>
    </subcellularLocation>
</comment>
<evidence type="ECO:0000256" key="3">
    <source>
        <dbReference type="ARBA" id="ARBA00022692"/>
    </source>
</evidence>
<evidence type="ECO:0000256" key="12">
    <source>
        <dbReference type="SAM" id="SignalP"/>
    </source>
</evidence>
<feature type="region of interest" description="Disordered" evidence="10">
    <location>
        <begin position="30"/>
        <end position="63"/>
    </location>
</feature>
<protein>
    <recommendedName>
        <fullName evidence="13">Ig-like domain-containing protein</fullName>
    </recommendedName>
</protein>
<evidence type="ECO:0000256" key="1">
    <source>
        <dbReference type="ARBA" id="ARBA00004479"/>
    </source>
</evidence>
<keyword evidence="7" id="KW-1015">Disulfide bond</keyword>
<keyword evidence="9" id="KW-0325">Glycoprotein</keyword>
<organism evidence="14 15">
    <name type="scientific">Ovis aries</name>
    <name type="common">Sheep</name>
    <dbReference type="NCBI Taxonomy" id="9940"/>
    <lineage>
        <taxon>Eukaryota</taxon>
        <taxon>Metazoa</taxon>
        <taxon>Chordata</taxon>
        <taxon>Craniata</taxon>
        <taxon>Vertebrata</taxon>
        <taxon>Euteleostomi</taxon>
        <taxon>Mammalia</taxon>
        <taxon>Eutheria</taxon>
        <taxon>Laurasiatheria</taxon>
        <taxon>Artiodactyla</taxon>
        <taxon>Ruminantia</taxon>
        <taxon>Pecora</taxon>
        <taxon>Bovidae</taxon>
        <taxon>Caprinae</taxon>
        <taxon>Ovis</taxon>
    </lineage>
</organism>
<feature type="chain" id="PRO_5032527649" description="Ig-like domain-containing protein" evidence="12">
    <location>
        <begin position="28"/>
        <end position="631"/>
    </location>
</feature>
<sequence length="631" mass="69375">MPRTWITSDLQLRLILTLFLVVECLSAEMEGPKTSNNSTQQMDNGNHSSVSTTSSTERKQSTVTLHAEVKTSLSKLVDTKAVLTCPPVQWPSVLVTWEIVLRDKPRCFRAYRRDTNQTTGGNCTDKRITWASGPDENPALQIGPVAITHDGNYTCQIATSNGNFQHEYHLQVLVPPKVTLTQTEKGTAVCKAAAGKPAAQISWTPEGDCATEQEPYWGNGTVTVQSTCHWEDRHVLNVSCSVSHLTGNKSLSIQLSQGSKIQAHFILYIIAPIFIILIIVGSIWLLKISGCRKCKLKKTEHTPVVEEIGPVAITHDGNYTCQIATSNGNFQHEYHLQVLVKTSLSVPVNTKAVLTCPPLLWLSVLVTWEIVLRDKPHCFRAYRRDTNQTTGGNCTDKRITWASGPDGNPALQIDPVAITHDGNYTCQIATSNGNFQHEYHLQVLVPPEVTLVQTEKGTAVCKAAVGKPAAQISWTPEGDCATEQEPYWGNGTVTVQSTCRWGGRHVLNVSCSVSHLTGNKSLSIELDKGQDLEDLLTPCRGAELGADRLLRGLFPEILRARLLLVPKDPWLDAEQYVICFMAEAGESNSTSSNHELNVLSMLISKNSSLTGDKNSDYRSEVHQALRSFADT</sequence>
<dbReference type="Gene3D" id="2.60.40.10">
    <property type="entry name" value="Immunoglobulins"/>
    <property type="match status" value="5"/>
</dbReference>
<dbReference type="InterPro" id="IPR036179">
    <property type="entry name" value="Ig-like_dom_sf"/>
</dbReference>
<dbReference type="AlphaFoldDB" id="A0A836AF36"/>
<dbReference type="Proteomes" id="UP000664991">
    <property type="component" value="Unassembled WGS sequence"/>
</dbReference>
<accession>A0A836AF36</accession>
<dbReference type="SUPFAM" id="SSF48726">
    <property type="entry name" value="Immunoglobulin"/>
    <property type="match status" value="2"/>
</dbReference>
<dbReference type="EMBL" id="JAEMGP010000001">
    <property type="protein sequence ID" value="KAG5215786.1"/>
    <property type="molecule type" value="Genomic_DNA"/>
</dbReference>
<dbReference type="PANTHER" id="PTHR21462:SF2">
    <property type="entry name" value="CELL SURFACE GLYCOPROTEIN CD200 RECEPTOR 2"/>
    <property type="match status" value="1"/>
</dbReference>
<evidence type="ECO:0000256" key="8">
    <source>
        <dbReference type="ARBA" id="ARBA00023170"/>
    </source>
</evidence>
<dbReference type="InterPro" id="IPR013783">
    <property type="entry name" value="Ig-like_fold"/>
</dbReference>
<evidence type="ECO:0000256" key="9">
    <source>
        <dbReference type="ARBA" id="ARBA00023180"/>
    </source>
</evidence>
<evidence type="ECO:0000256" key="11">
    <source>
        <dbReference type="SAM" id="Phobius"/>
    </source>
</evidence>
<evidence type="ECO:0000256" key="6">
    <source>
        <dbReference type="ARBA" id="ARBA00023136"/>
    </source>
</evidence>
<keyword evidence="8" id="KW-0675">Receptor</keyword>
<dbReference type="Pfam" id="PF08205">
    <property type="entry name" value="C2-set_2"/>
    <property type="match status" value="2"/>
</dbReference>
<dbReference type="InterPro" id="IPR003599">
    <property type="entry name" value="Ig_sub"/>
</dbReference>
<dbReference type="InterPro" id="IPR003598">
    <property type="entry name" value="Ig_sub2"/>
</dbReference>
<dbReference type="Pfam" id="PF07686">
    <property type="entry name" value="V-set"/>
    <property type="match status" value="2"/>
</dbReference>
<evidence type="ECO:0000259" key="13">
    <source>
        <dbReference type="PROSITE" id="PS50835"/>
    </source>
</evidence>
<gene>
    <name evidence="14" type="ORF">JEQ12_001362</name>
</gene>
<dbReference type="GO" id="GO:0009897">
    <property type="term" value="C:external side of plasma membrane"/>
    <property type="evidence" value="ECO:0007669"/>
    <property type="project" value="TreeGrafter"/>
</dbReference>
<evidence type="ECO:0000256" key="2">
    <source>
        <dbReference type="ARBA" id="ARBA00008215"/>
    </source>
</evidence>
<evidence type="ECO:0000313" key="14">
    <source>
        <dbReference type="EMBL" id="KAG5215786.1"/>
    </source>
</evidence>